<dbReference type="PRINTS" id="PR01590">
    <property type="entry name" value="HTHFIS"/>
</dbReference>
<dbReference type="InterPro" id="IPR025662">
    <property type="entry name" value="Sigma_54_int_dom_ATP-bd_1"/>
</dbReference>
<name>A0A1H2V511_9BACI</name>
<dbReference type="SMART" id="SM00091">
    <property type="entry name" value="PAS"/>
    <property type="match status" value="1"/>
</dbReference>
<evidence type="ECO:0000259" key="6">
    <source>
        <dbReference type="PROSITE" id="PS50045"/>
    </source>
</evidence>
<evidence type="ECO:0000256" key="5">
    <source>
        <dbReference type="PROSITE-ProRule" id="PRU00703"/>
    </source>
</evidence>
<dbReference type="Pfam" id="PF00158">
    <property type="entry name" value="Sigma54_activat"/>
    <property type="match status" value="1"/>
</dbReference>
<protein>
    <submittedName>
        <fullName evidence="9">Transcriptional regulator</fullName>
    </submittedName>
</protein>
<dbReference type="PANTHER" id="PTHR32071">
    <property type="entry name" value="TRANSCRIPTIONAL REGULATORY PROTEIN"/>
    <property type="match status" value="1"/>
</dbReference>
<dbReference type="Proteomes" id="UP000199488">
    <property type="component" value="Unassembled WGS sequence"/>
</dbReference>
<dbReference type="PROSITE" id="PS50045">
    <property type="entry name" value="SIGMA54_INTERACT_4"/>
    <property type="match status" value="1"/>
</dbReference>
<dbReference type="PANTHER" id="PTHR32071:SF57">
    <property type="entry name" value="C4-DICARBOXYLATE TRANSPORT TRANSCRIPTIONAL REGULATORY PROTEIN DCTD"/>
    <property type="match status" value="1"/>
</dbReference>
<dbReference type="GO" id="GO:0006355">
    <property type="term" value="P:regulation of DNA-templated transcription"/>
    <property type="evidence" value="ECO:0007669"/>
    <property type="project" value="InterPro"/>
</dbReference>
<evidence type="ECO:0000313" key="10">
    <source>
        <dbReference type="Proteomes" id="UP000199488"/>
    </source>
</evidence>
<dbReference type="InterPro" id="IPR046342">
    <property type="entry name" value="CBS_dom_sf"/>
</dbReference>
<evidence type="ECO:0000259" key="8">
    <source>
        <dbReference type="PROSITE" id="PS51371"/>
    </source>
</evidence>
<dbReference type="InterPro" id="IPR000644">
    <property type="entry name" value="CBS_dom"/>
</dbReference>
<proteinExistence type="predicted"/>
<dbReference type="SUPFAM" id="SSF54631">
    <property type="entry name" value="CBS-domain pair"/>
    <property type="match status" value="1"/>
</dbReference>
<dbReference type="CDD" id="cd00130">
    <property type="entry name" value="PAS"/>
    <property type="match status" value="1"/>
</dbReference>
<dbReference type="SUPFAM" id="SSF52540">
    <property type="entry name" value="P-loop containing nucleoside triphosphate hydrolases"/>
    <property type="match status" value="1"/>
</dbReference>
<dbReference type="STRING" id="1122204.SAMN05421781_1927"/>
<accession>A0A1H2V511</accession>
<dbReference type="SMART" id="SM00382">
    <property type="entry name" value="AAA"/>
    <property type="match status" value="1"/>
</dbReference>
<dbReference type="CDD" id="cd02205">
    <property type="entry name" value="CBS_pair_SF"/>
    <property type="match status" value="1"/>
</dbReference>
<reference evidence="9 10" key="1">
    <citation type="submission" date="2016-10" db="EMBL/GenBank/DDBJ databases">
        <authorList>
            <person name="de Groot N.N."/>
        </authorList>
    </citation>
    <scope>NUCLEOTIDE SEQUENCE [LARGE SCALE GENOMIC DNA]</scope>
    <source>
        <strain evidence="9 10">DSM 23126</strain>
    </source>
</reference>
<dbReference type="InterPro" id="IPR003593">
    <property type="entry name" value="AAA+_ATPase"/>
</dbReference>
<dbReference type="PROSITE" id="PS50112">
    <property type="entry name" value="PAS"/>
    <property type="match status" value="1"/>
</dbReference>
<dbReference type="GO" id="GO:0043565">
    <property type="term" value="F:sequence-specific DNA binding"/>
    <property type="evidence" value="ECO:0007669"/>
    <property type="project" value="InterPro"/>
</dbReference>
<dbReference type="Pfam" id="PF25601">
    <property type="entry name" value="AAA_lid_14"/>
    <property type="match status" value="1"/>
</dbReference>
<dbReference type="PROSITE" id="PS00676">
    <property type="entry name" value="SIGMA54_INTERACT_2"/>
    <property type="match status" value="1"/>
</dbReference>
<dbReference type="FunFam" id="3.40.50.300:FF:000006">
    <property type="entry name" value="DNA-binding transcriptional regulator NtrC"/>
    <property type="match status" value="1"/>
</dbReference>
<gene>
    <name evidence="9" type="ORF">SAMN05421781_1927</name>
</gene>
<dbReference type="NCBIfam" id="TIGR00229">
    <property type="entry name" value="sensory_box"/>
    <property type="match status" value="1"/>
</dbReference>
<dbReference type="InterPro" id="IPR027417">
    <property type="entry name" value="P-loop_NTPase"/>
</dbReference>
<dbReference type="Gene3D" id="1.10.8.60">
    <property type="match status" value="1"/>
</dbReference>
<dbReference type="AlphaFoldDB" id="A0A1H2V511"/>
<keyword evidence="10" id="KW-1185">Reference proteome</keyword>
<dbReference type="Gene3D" id="3.40.50.300">
    <property type="entry name" value="P-loop containing nucleotide triphosphate hydrolases"/>
    <property type="match status" value="1"/>
</dbReference>
<dbReference type="InterPro" id="IPR035965">
    <property type="entry name" value="PAS-like_dom_sf"/>
</dbReference>
<dbReference type="InterPro" id="IPR025943">
    <property type="entry name" value="Sigma_54_int_dom_ATP-bd_2"/>
</dbReference>
<organism evidence="9 10">
    <name type="scientific">Marinococcus luteus</name>
    <dbReference type="NCBI Taxonomy" id="1122204"/>
    <lineage>
        <taxon>Bacteria</taxon>
        <taxon>Bacillati</taxon>
        <taxon>Bacillota</taxon>
        <taxon>Bacilli</taxon>
        <taxon>Bacillales</taxon>
        <taxon>Bacillaceae</taxon>
        <taxon>Marinococcus</taxon>
    </lineage>
</organism>
<evidence type="ECO:0000259" key="7">
    <source>
        <dbReference type="PROSITE" id="PS50112"/>
    </source>
</evidence>
<dbReference type="RefSeq" id="WP_245724061.1">
    <property type="nucleotide sequence ID" value="NZ_FNNC01000004.1"/>
</dbReference>
<dbReference type="EMBL" id="FNNC01000004">
    <property type="protein sequence ID" value="SDW63387.1"/>
    <property type="molecule type" value="Genomic_DNA"/>
</dbReference>
<feature type="domain" description="PAS" evidence="7">
    <location>
        <begin position="147"/>
        <end position="198"/>
    </location>
</feature>
<evidence type="ECO:0000313" key="9">
    <source>
        <dbReference type="EMBL" id="SDW63387.1"/>
    </source>
</evidence>
<evidence type="ECO:0000256" key="1">
    <source>
        <dbReference type="ARBA" id="ARBA00022741"/>
    </source>
</evidence>
<dbReference type="PROSITE" id="PS51371">
    <property type="entry name" value="CBS"/>
    <property type="match status" value="1"/>
</dbReference>
<keyword evidence="1" id="KW-0547">Nucleotide-binding</keyword>
<dbReference type="Pfam" id="PF00571">
    <property type="entry name" value="CBS"/>
    <property type="match status" value="1"/>
</dbReference>
<feature type="domain" description="CBS" evidence="8">
    <location>
        <begin position="24"/>
        <end position="81"/>
    </location>
</feature>
<keyword evidence="3" id="KW-0805">Transcription regulation</keyword>
<dbReference type="SUPFAM" id="SSF46689">
    <property type="entry name" value="Homeodomain-like"/>
    <property type="match status" value="1"/>
</dbReference>
<dbReference type="InterPro" id="IPR000014">
    <property type="entry name" value="PAS"/>
</dbReference>
<dbReference type="GO" id="GO:0005524">
    <property type="term" value="F:ATP binding"/>
    <property type="evidence" value="ECO:0007669"/>
    <property type="project" value="UniProtKB-KW"/>
</dbReference>
<dbReference type="Gene3D" id="3.30.450.20">
    <property type="entry name" value="PAS domain"/>
    <property type="match status" value="1"/>
</dbReference>
<evidence type="ECO:0000256" key="4">
    <source>
        <dbReference type="ARBA" id="ARBA00023163"/>
    </source>
</evidence>
<dbReference type="SUPFAM" id="SSF55785">
    <property type="entry name" value="PYP-like sensor domain (PAS domain)"/>
    <property type="match status" value="1"/>
</dbReference>
<dbReference type="Gene3D" id="3.10.580.10">
    <property type="entry name" value="CBS-domain"/>
    <property type="match status" value="1"/>
</dbReference>
<dbReference type="Gene3D" id="1.10.10.60">
    <property type="entry name" value="Homeodomain-like"/>
    <property type="match status" value="1"/>
</dbReference>
<dbReference type="InterPro" id="IPR002078">
    <property type="entry name" value="Sigma_54_int"/>
</dbReference>
<keyword evidence="4" id="KW-0804">Transcription</keyword>
<dbReference type="InterPro" id="IPR058031">
    <property type="entry name" value="AAA_lid_NorR"/>
</dbReference>
<keyword evidence="2" id="KW-0067">ATP-binding</keyword>
<evidence type="ECO:0000256" key="2">
    <source>
        <dbReference type="ARBA" id="ARBA00022840"/>
    </source>
</evidence>
<dbReference type="PROSITE" id="PS00675">
    <property type="entry name" value="SIGMA54_INTERACT_1"/>
    <property type="match status" value="1"/>
</dbReference>
<dbReference type="InterPro" id="IPR009057">
    <property type="entry name" value="Homeodomain-like_sf"/>
</dbReference>
<feature type="domain" description="Sigma-54 factor interaction" evidence="6">
    <location>
        <begin position="289"/>
        <end position="519"/>
    </location>
</feature>
<dbReference type="CDD" id="cd00009">
    <property type="entry name" value="AAA"/>
    <property type="match status" value="1"/>
</dbReference>
<dbReference type="Pfam" id="PF02954">
    <property type="entry name" value="HTH_8"/>
    <property type="match status" value="1"/>
</dbReference>
<evidence type="ECO:0000256" key="3">
    <source>
        <dbReference type="ARBA" id="ARBA00023015"/>
    </source>
</evidence>
<sequence>MNNSFEPQRRIKELEENFLVQDWMDSVPLTARADNSVQELAELMAASHKENVVIVSSDNKPIGLVTLRLLLPYILSGEGSSPVADCLGKEDFIIIQKNEPLLNVYRNDSTWFVVRDESNKLLGVLNRNNISDGLSDLLQKADKLEHTAEILDIVLERAYEGVAVVDHNGIIIQFNDAYSRFIGIDKHYALGKQVEEIIENTKLHQTVRTGLPERGAIQYINGQAMVVHRLPLWKNGKVVGAVGMLIFEGLNELYKIYENMQKSYRSEQLTNEAANLNIESSARFTLDEIIGQSESTMHSKSLARKIAKKHINVLLTGESGTGKEMFAQGIHELSPFSTGRFVSVNCGAVPEHLIESELFGYDEGAFTGAKKGGKPGKFELAQKGTLFLDEIGEMPPYMQTKLLRVLQEREFERVGGLESIKTDARVIAASNRNLYEEVKKGNFREDLYYRINIVEIPIAPLRERKEDIPSLIAHYLTSICSKHQVEVKSISSEALQVFIQYKWEGNIRELRNVIENLVVLLEEEVIEKKHLPSYLLVETESRSIKGELPILKANDEEKEKQIINSSLEKNQGNKLKTAKELGIHRTTLYQKLKKYNLK</sequence>
<dbReference type="InterPro" id="IPR002197">
    <property type="entry name" value="HTH_Fis"/>
</dbReference>
<keyword evidence="5" id="KW-0129">CBS domain</keyword>